<gene>
    <name evidence="1" type="ORF">UFOVP1299_58</name>
</gene>
<dbReference type="EMBL" id="LR797246">
    <property type="protein sequence ID" value="CAB4196149.1"/>
    <property type="molecule type" value="Genomic_DNA"/>
</dbReference>
<organism evidence="1">
    <name type="scientific">uncultured Caudovirales phage</name>
    <dbReference type="NCBI Taxonomy" id="2100421"/>
    <lineage>
        <taxon>Viruses</taxon>
        <taxon>Duplodnaviria</taxon>
        <taxon>Heunggongvirae</taxon>
        <taxon>Uroviricota</taxon>
        <taxon>Caudoviricetes</taxon>
        <taxon>Peduoviridae</taxon>
        <taxon>Maltschvirus</taxon>
        <taxon>Maltschvirus maltsch</taxon>
    </lineage>
</organism>
<name>A0A6J5RGM5_9CAUD</name>
<reference evidence="1" key="1">
    <citation type="submission" date="2020-05" db="EMBL/GenBank/DDBJ databases">
        <authorList>
            <person name="Chiriac C."/>
            <person name="Salcher M."/>
            <person name="Ghai R."/>
            <person name="Kavagutti S V."/>
        </authorList>
    </citation>
    <scope>NUCLEOTIDE SEQUENCE</scope>
</reference>
<proteinExistence type="predicted"/>
<protein>
    <submittedName>
        <fullName evidence="1">Uncharacterized protein</fullName>
    </submittedName>
</protein>
<evidence type="ECO:0000313" key="1">
    <source>
        <dbReference type="EMBL" id="CAB4196149.1"/>
    </source>
</evidence>
<sequence>MEVFNVTIKGVTPLLMHWDNLEHADVMEKWQKDPANKKLSTPGDDRTPPWRWTGYTYNDGTKVSIPNENIMRCLMEGGAMVSTGKGPKTFKAQTQSGMMTGEAFWTLTGPKGEISWGDVMKLKNDKLDFLDQRAGASALGMTLFVKRATIGTSKHVRVRPRFETWSASGTMLVTDSQLTLPVLRNIFTQAGQYKGLGDWRPGSKTPGPYGMFTATITPA</sequence>
<accession>A0A6J5RGM5</accession>